<dbReference type="PANTHER" id="PTHR21266:SF32">
    <property type="entry name" value="CHOLESTEROL 7-DESATURASE NVD"/>
    <property type="match status" value="1"/>
</dbReference>
<keyword evidence="3" id="KW-0150">Chloroplast</keyword>
<evidence type="ECO:0000256" key="14">
    <source>
        <dbReference type="SAM" id="Phobius"/>
    </source>
</evidence>
<evidence type="ECO:0000256" key="6">
    <source>
        <dbReference type="ARBA" id="ARBA00022714"/>
    </source>
</evidence>
<dbReference type="Proteomes" id="UP000075714">
    <property type="component" value="Unassembled WGS sequence"/>
</dbReference>
<dbReference type="Gene3D" id="2.102.10.10">
    <property type="entry name" value="Rieske [2Fe-2S] iron-sulphur domain"/>
    <property type="match status" value="1"/>
</dbReference>
<evidence type="ECO:0000256" key="13">
    <source>
        <dbReference type="ARBA" id="ARBA00023136"/>
    </source>
</evidence>
<dbReference type="STRING" id="33097.A0A150FY86"/>
<evidence type="ECO:0000313" key="16">
    <source>
        <dbReference type="EMBL" id="KXZ42581.1"/>
    </source>
</evidence>
<keyword evidence="8" id="KW-0809">Transit peptide</keyword>
<evidence type="ECO:0000256" key="5">
    <source>
        <dbReference type="ARBA" id="ARBA00022692"/>
    </source>
</evidence>
<evidence type="ECO:0000256" key="7">
    <source>
        <dbReference type="ARBA" id="ARBA00022723"/>
    </source>
</evidence>
<keyword evidence="5 14" id="KW-0812">Transmembrane</keyword>
<dbReference type="AlphaFoldDB" id="A0A150FY86"/>
<name>A0A150FY86_GONPE</name>
<keyword evidence="4" id="KW-0934">Plastid</keyword>
<dbReference type="InterPro" id="IPR036922">
    <property type="entry name" value="Rieske_2Fe-2S_sf"/>
</dbReference>
<dbReference type="PROSITE" id="PS51296">
    <property type="entry name" value="RIESKE"/>
    <property type="match status" value="1"/>
</dbReference>
<keyword evidence="10" id="KW-0560">Oxidoreductase</keyword>
<dbReference type="GO" id="GO:0010277">
    <property type="term" value="F:chlorophyllide a oxygenase activity"/>
    <property type="evidence" value="ECO:0007669"/>
    <property type="project" value="InterPro"/>
</dbReference>
<sequence length="453" mass="48542">MPACTGMVGLQVTDIRPERVDAAFVWTRNWFPVAVLECLDPSRPHPFKLMGRDLVLWRDGSGSWRAFADACPHRLAPLSEGRVEKDGTLLCAYHGWRFDSAGKCTSLPQMESKEAEHKACSNPRSCATSYPTREAQGLLWVWGEPGAMGELESKQKPPALIPEMEELPAERLQPMPWFFRDLPYSHDFFIENVTDPAHVTVSHHNVAGNRYAPDQYVTVDELRPASATGGFKYSVKILIKDTAGKLPRGLAFFAAPMPTWLAHTTASMFLHQDQVFLHAQERTVAARGSGAHGAKYFMPAPADNMTTAFRKWLGSMAGGGIPYAGSSALPPTDPLTSKDALFDTYHTHTAQCAICKPALKNLQTARAAAVAAAFAALGTAALVLAVTAAAKAAALAAAGAAASSAATSALLSPPPLASLVAAALAALLGGVTVVIDKLIGMMHRYEYSHADNH</sequence>
<dbReference type="InterPro" id="IPR017941">
    <property type="entry name" value="Rieske_2Fe-2S"/>
</dbReference>
<evidence type="ECO:0000256" key="9">
    <source>
        <dbReference type="ARBA" id="ARBA00022989"/>
    </source>
</evidence>
<keyword evidence="9 14" id="KW-1133">Transmembrane helix</keyword>
<evidence type="ECO:0000259" key="15">
    <source>
        <dbReference type="PROSITE" id="PS51296"/>
    </source>
</evidence>
<reference evidence="17" key="1">
    <citation type="journal article" date="2016" name="Nat. Commun.">
        <title>The Gonium pectorale genome demonstrates co-option of cell cycle regulation during the evolution of multicellularity.</title>
        <authorList>
            <person name="Hanschen E.R."/>
            <person name="Marriage T.N."/>
            <person name="Ferris P.J."/>
            <person name="Hamaji T."/>
            <person name="Toyoda A."/>
            <person name="Fujiyama A."/>
            <person name="Neme R."/>
            <person name="Noguchi H."/>
            <person name="Minakuchi Y."/>
            <person name="Suzuki M."/>
            <person name="Kawai-Toyooka H."/>
            <person name="Smith D.R."/>
            <person name="Sparks H."/>
            <person name="Anderson J."/>
            <person name="Bakaric R."/>
            <person name="Luria V."/>
            <person name="Karger A."/>
            <person name="Kirschner M.W."/>
            <person name="Durand P.M."/>
            <person name="Michod R.E."/>
            <person name="Nozaki H."/>
            <person name="Olson B.J."/>
        </authorList>
    </citation>
    <scope>NUCLEOTIDE SEQUENCE [LARGE SCALE GENOMIC DNA]</scope>
    <source>
        <strain evidence="17">NIES-2863</strain>
    </source>
</reference>
<gene>
    <name evidence="16" type="ORF">GPECTOR_132g593</name>
</gene>
<dbReference type="SUPFAM" id="SSF50022">
    <property type="entry name" value="ISP domain"/>
    <property type="match status" value="1"/>
</dbReference>
<evidence type="ECO:0000256" key="3">
    <source>
        <dbReference type="ARBA" id="ARBA00022528"/>
    </source>
</evidence>
<evidence type="ECO:0000256" key="1">
    <source>
        <dbReference type="ARBA" id="ARBA00004229"/>
    </source>
</evidence>
<dbReference type="OrthoDB" id="426882at2759"/>
<dbReference type="PANTHER" id="PTHR21266">
    <property type="entry name" value="IRON-SULFUR DOMAIN CONTAINING PROTEIN"/>
    <property type="match status" value="1"/>
</dbReference>
<dbReference type="InterPro" id="IPR013626">
    <property type="entry name" value="PaO"/>
</dbReference>
<feature type="transmembrane region" description="Helical" evidence="14">
    <location>
        <begin position="416"/>
        <end position="435"/>
    </location>
</feature>
<organism evidence="16 17">
    <name type="scientific">Gonium pectorale</name>
    <name type="common">Green alga</name>
    <dbReference type="NCBI Taxonomy" id="33097"/>
    <lineage>
        <taxon>Eukaryota</taxon>
        <taxon>Viridiplantae</taxon>
        <taxon>Chlorophyta</taxon>
        <taxon>core chlorophytes</taxon>
        <taxon>Chlorophyceae</taxon>
        <taxon>CS clade</taxon>
        <taxon>Chlamydomonadales</taxon>
        <taxon>Volvocaceae</taxon>
        <taxon>Gonium</taxon>
    </lineage>
</organism>
<dbReference type="SUPFAM" id="SSF55961">
    <property type="entry name" value="Bet v1-like"/>
    <property type="match status" value="1"/>
</dbReference>
<evidence type="ECO:0000256" key="8">
    <source>
        <dbReference type="ARBA" id="ARBA00022946"/>
    </source>
</evidence>
<protein>
    <recommendedName>
        <fullName evidence="15">Rieske domain-containing protein</fullName>
    </recommendedName>
</protein>
<dbReference type="GO" id="GO:0051537">
    <property type="term" value="F:2 iron, 2 sulfur cluster binding"/>
    <property type="evidence" value="ECO:0007669"/>
    <property type="project" value="UniProtKB-KW"/>
</dbReference>
<dbReference type="Pfam" id="PF08417">
    <property type="entry name" value="PaO"/>
    <property type="match status" value="1"/>
</dbReference>
<dbReference type="GO" id="GO:0016020">
    <property type="term" value="C:membrane"/>
    <property type="evidence" value="ECO:0007669"/>
    <property type="project" value="UniProtKB-SubCell"/>
</dbReference>
<keyword evidence="12" id="KW-0411">Iron-sulfur</keyword>
<keyword evidence="11" id="KW-0408">Iron</keyword>
<evidence type="ECO:0000256" key="4">
    <source>
        <dbReference type="ARBA" id="ARBA00022640"/>
    </source>
</evidence>
<proteinExistence type="predicted"/>
<evidence type="ECO:0000256" key="12">
    <source>
        <dbReference type="ARBA" id="ARBA00023014"/>
    </source>
</evidence>
<keyword evidence="13 14" id="KW-0472">Membrane</keyword>
<feature type="transmembrane region" description="Helical" evidence="14">
    <location>
        <begin position="392"/>
        <end position="410"/>
    </location>
</feature>
<feature type="transmembrane region" description="Helical" evidence="14">
    <location>
        <begin position="365"/>
        <end position="385"/>
    </location>
</feature>
<evidence type="ECO:0000256" key="10">
    <source>
        <dbReference type="ARBA" id="ARBA00023002"/>
    </source>
</evidence>
<keyword evidence="17" id="KW-1185">Reference proteome</keyword>
<dbReference type="InterPro" id="IPR050584">
    <property type="entry name" value="Cholesterol_7-desaturase"/>
</dbReference>
<dbReference type="EMBL" id="LSYV01000132">
    <property type="protein sequence ID" value="KXZ42581.1"/>
    <property type="molecule type" value="Genomic_DNA"/>
</dbReference>
<evidence type="ECO:0000256" key="11">
    <source>
        <dbReference type="ARBA" id="ARBA00023004"/>
    </source>
</evidence>
<accession>A0A150FY86</accession>
<dbReference type="GO" id="GO:0046872">
    <property type="term" value="F:metal ion binding"/>
    <property type="evidence" value="ECO:0007669"/>
    <property type="project" value="UniProtKB-KW"/>
</dbReference>
<evidence type="ECO:0000313" key="17">
    <source>
        <dbReference type="Proteomes" id="UP000075714"/>
    </source>
</evidence>
<dbReference type="GO" id="GO:0009507">
    <property type="term" value="C:chloroplast"/>
    <property type="evidence" value="ECO:0007669"/>
    <property type="project" value="UniProtKB-SubCell"/>
</dbReference>
<evidence type="ECO:0000256" key="2">
    <source>
        <dbReference type="ARBA" id="ARBA00004370"/>
    </source>
</evidence>
<keyword evidence="7" id="KW-0479">Metal-binding</keyword>
<feature type="domain" description="Rieske" evidence="15">
    <location>
        <begin position="30"/>
        <end position="141"/>
    </location>
</feature>
<comment type="caution">
    <text evidence="16">The sequence shown here is derived from an EMBL/GenBank/DDBJ whole genome shotgun (WGS) entry which is preliminary data.</text>
</comment>
<keyword evidence="6" id="KW-0001">2Fe-2S</keyword>
<comment type="subcellular location">
    <subcellularLocation>
        <location evidence="2">Membrane</location>
    </subcellularLocation>
    <subcellularLocation>
        <location evidence="1">Plastid</location>
        <location evidence="1">Chloroplast</location>
    </subcellularLocation>
</comment>
<dbReference type="Pfam" id="PF00355">
    <property type="entry name" value="Rieske"/>
    <property type="match status" value="1"/>
</dbReference>